<keyword evidence="1" id="KW-0677">Repeat</keyword>
<dbReference type="EMBL" id="BDJK01000066">
    <property type="protein sequence ID" value="GAV23994.1"/>
    <property type="molecule type" value="Genomic_DNA"/>
</dbReference>
<dbReference type="SMART" id="SM00028">
    <property type="entry name" value="TPR"/>
    <property type="match status" value="4"/>
</dbReference>
<proteinExistence type="predicted"/>
<feature type="repeat" description="TPR" evidence="3">
    <location>
        <begin position="172"/>
        <end position="205"/>
    </location>
</feature>
<dbReference type="OrthoDB" id="9793831at2"/>
<dbReference type="RefSeq" id="WP_075860390.1">
    <property type="nucleotide sequence ID" value="NZ_BDJK01000066.1"/>
</dbReference>
<dbReference type="PANTHER" id="PTHR12558:SF13">
    <property type="entry name" value="CELL DIVISION CYCLE PROTEIN 27 HOMOLOG"/>
    <property type="match status" value="1"/>
</dbReference>
<dbReference type="PANTHER" id="PTHR12558">
    <property type="entry name" value="CELL DIVISION CYCLE 16,23,27"/>
    <property type="match status" value="1"/>
</dbReference>
<feature type="transmembrane region" description="Helical" evidence="4">
    <location>
        <begin position="17"/>
        <end position="37"/>
    </location>
</feature>
<reference evidence="6" key="1">
    <citation type="submission" date="2016-12" db="EMBL/GenBank/DDBJ databases">
        <title>Draft Genome Sequences od Carboxydothermus pertinax and islandicus, Hydrogenogenic Carboxydotrophic Bacteria.</title>
        <authorList>
            <person name="Fukuyama Y."/>
            <person name="Ohmae K."/>
            <person name="Yoneda Y."/>
            <person name="Yoshida T."/>
            <person name="Sako Y."/>
        </authorList>
    </citation>
    <scope>NUCLEOTIDE SEQUENCE [LARGE SCALE GENOMIC DNA]</scope>
    <source>
        <strain evidence="6">Ug1</strain>
    </source>
</reference>
<evidence type="ECO:0000313" key="5">
    <source>
        <dbReference type="EMBL" id="GAV23994.1"/>
    </source>
</evidence>
<dbReference type="Gene3D" id="1.25.40.10">
    <property type="entry name" value="Tetratricopeptide repeat domain"/>
    <property type="match status" value="2"/>
</dbReference>
<organism evidence="5 6">
    <name type="scientific">Carboxydothermus pertinax</name>
    <dbReference type="NCBI Taxonomy" id="870242"/>
    <lineage>
        <taxon>Bacteria</taxon>
        <taxon>Bacillati</taxon>
        <taxon>Bacillota</taxon>
        <taxon>Clostridia</taxon>
        <taxon>Thermoanaerobacterales</taxon>
        <taxon>Thermoanaerobacteraceae</taxon>
        <taxon>Carboxydothermus</taxon>
    </lineage>
</organism>
<sequence length="218" mass="24802">MRTEIKTVKPSKPVHPVVAYLVLIAFASALFVVGVIIGKAFFWENYDTTPIADRIIEVAQQKVAKDPKNPKNYVDLGWGYFQKKDYNNALAQYKKALDLDKKYYPAYLNLGILYIDTGKYDLAVNTLKQAVALQPKSSNAHLNLGIAYNKLEKYQEALKELKAAYELSPGSTRIIYEIGVAYEKMGKIEDAKYQYKSALEFDPKFEDAKKALERLNKK</sequence>
<name>A0A1L8CYP9_9THEO</name>
<keyword evidence="4" id="KW-0812">Transmembrane</keyword>
<evidence type="ECO:0000256" key="1">
    <source>
        <dbReference type="ARBA" id="ARBA00022737"/>
    </source>
</evidence>
<dbReference type="STRING" id="870242.cpu_25040"/>
<dbReference type="Pfam" id="PF13181">
    <property type="entry name" value="TPR_8"/>
    <property type="match status" value="1"/>
</dbReference>
<keyword evidence="4" id="KW-0472">Membrane</keyword>
<evidence type="ECO:0000313" key="6">
    <source>
        <dbReference type="Proteomes" id="UP000187485"/>
    </source>
</evidence>
<dbReference type="SUPFAM" id="SSF48452">
    <property type="entry name" value="TPR-like"/>
    <property type="match status" value="1"/>
</dbReference>
<dbReference type="Proteomes" id="UP000187485">
    <property type="component" value="Unassembled WGS sequence"/>
</dbReference>
<evidence type="ECO:0000256" key="2">
    <source>
        <dbReference type="ARBA" id="ARBA00022803"/>
    </source>
</evidence>
<evidence type="ECO:0000256" key="4">
    <source>
        <dbReference type="SAM" id="Phobius"/>
    </source>
</evidence>
<gene>
    <name evidence="5" type="ORF">cpu_25040</name>
</gene>
<feature type="repeat" description="TPR" evidence="3">
    <location>
        <begin position="70"/>
        <end position="103"/>
    </location>
</feature>
<dbReference type="InterPro" id="IPR019734">
    <property type="entry name" value="TPR_rpt"/>
</dbReference>
<evidence type="ECO:0000256" key="3">
    <source>
        <dbReference type="PROSITE-ProRule" id="PRU00339"/>
    </source>
</evidence>
<keyword evidence="4" id="KW-1133">Transmembrane helix</keyword>
<dbReference type="InterPro" id="IPR013105">
    <property type="entry name" value="TPR_2"/>
</dbReference>
<keyword evidence="6" id="KW-1185">Reference proteome</keyword>
<feature type="repeat" description="TPR" evidence="3">
    <location>
        <begin position="104"/>
        <end position="137"/>
    </location>
</feature>
<dbReference type="Pfam" id="PF13432">
    <property type="entry name" value="TPR_16"/>
    <property type="match status" value="1"/>
</dbReference>
<keyword evidence="2 3" id="KW-0802">TPR repeat</keyword>
<protein>
    <submittedName>
        <fullName evidence="5">Uncharacterized protein</fullName>
    </submittedName>
</protein>
<dbReference type="PROSITE" id="PS50005">
    <property type="entry name" value="TPR"/>
    <property type="match status" value="4"/>
</dbReference>
<feature type="repeat" description="TPR" evidence="3">
    <location>
        <begin position="138"/>
        <end position="171"/>
    </location>
</feature>
<accession>A0A1L8CYP9</accession>
<dbReference type="Pfam" id="PF07719">
    <property type="entry name" value="TPR_2"/>
    <property type="match status" value="1"/>
</dbReference>
<dbReference type="InterPro" id="IPR011990">
    <property type="entry name" value="TPR-like_helical_dom_sf"/>
</dbReference>
<dbReference type="PROSITE" id="PS50293">
    <property type="entry name" value="TPR_REGION"/>
    <property type="match status" value="3"/>
</dbReference>
<comment type="caution">
    <text evidence="5">The sequence shown here is derived from an EMBL/GenBank/DDBJ whole genome shotgun (WGS) entry which is preliminary data.</text>
</comment>
<dbReference type="AlphaFoldDB" id="A0A1L8CYP9"/>